<name>A0A9X0EG52_9PSED</name>
<reference evidence="1 2" key="1">
    <citation type="submission" date="2014-09" db="EMBL/GenBank/DDBJ databases">
        <title>Genome sequence of Pseudomonas lutea strain DSM 17257T.</title>
        <authorList>
            <person name="Kwak Y."/>
            <person name="Shin J.-H."/>
        </authorList>
    </citation>
    <scope>NUCLEOTIDE SEQUENCE [LARGE SCALE GENOMIC DNA]</scope>
    <source>
        <strain evidence="1 2">DSM 17257</strain>
    </source>
</reference>
<gene>
    <name evidence="1" type="ORF">LT42_04115</name>
</gene>
<dbReference type="Proteomes" id="UP000029719">
    <property type="component" value="Unassembled WGS sequence"/>
</dbReference>
<sequence>MHWQGDSGPVDHDGLGSKCQEQPLQLAALPRAQQFDGMGAVSLEGVEAIGLAVGAYATVAVIKRVALDVKRNHPAIALDRHRPAIAMSPSLFARTAHGADTQGDVFQDL</sequence>
<evidence type="ECO:0000313" key="1">
    <source>
        <dbReference type="EMBL" id="KGF65149.1"/>
    </source>
</evidence>
<dbReference type="AlphaFoldDB" id="A0A9X0EG52"/>
<accession>A0A9X0EG52</accession>
<protein>
    <submittedName>
        <fullName evidence="1">Uncharacterized protein</fullName>
    </submittedName>
</protein>
<comment type="caution">
    <text evidence="1">The sequence shown here is derived from an EMBL/GenBank/DDBJ whole genome shotgun (WGS) entry which is preliminary data.</text>
</comment>
<dbReference type="EMBL" id="JRMB01000001">
    <property type="protein sequence ID" value="KGF65149.1"/>
    <property type="molecule type" value="Genomic_DNA"/>
</dbReference>
<evidence type="ECO:0000313" key="2">
    <source>
        <dbReference type="Proteomes" id="UP000029719"/>
    </source>
</evidence>
<proteinExistence type="predicted"/>
<organism evidence="1 2">
    <name type="scientific">Pseudomonas lutea</name>
    <dbReference type="NCBI Taxonomy" id="243924"/>
    <lineage>
        <taxon>Bacteria</taxon>
        <taxon>Pseudomonadati</taxon>
        <taxon>Pseudomonadota</taxon>
        <taxon>Gammaproteobacteria</taxon>
        <taxon>Pseudomonadales</taxon>
        <taxon>Pseudomonadaceae</taxon>
        <taxon>Pseudomonas</taxon>
    </lineage>
</organism>